<proteinExistence type="predicted"/>
<sequence>MSTAQAMDIDESSILDISDPSCLLPVIDCEDTAVAIMDRIAWERLVKMRDKFAEALSYAEDHSLVSSIKNIYQKLPPPFQARLLMSMEFGEWTSRFDYWRDTKKTSEYDTESDKASYFLSALFEIVTRELSLYRLEVLGEVDDHLLFCRAGSLWSALGDINAKRNSSGSWEILKTSCIGGGISVDFDSPFAQFFEARSGVLSQKMMAHSDDEKQLVVEKLERALTMIDKVEPIYGVFIRNFVRRVIVRKSVQSLDPLNPIPSEYASEHVPRQPGGIRLLNFHLPEVGLSTCMETLLHEATHNFLAAWECIFESFTSKNQDYRPISFWSGRAIPNSSFMHAIFVYFGCHRLFTLHRESLVADGFHSGDPEFDNVERRLKTFAAGFLLDQNLGDQFLQSGKSISKQLIDVVTGMQLCMKEFYGLQTADARGY</sequence>
<dbReference type="RefSeq" id="WP_188798334.1">
    <property type="nucleotide sequence ID" value="NZ_BMIZ01000001.1"/>
</dbReference>
<name>A0ABX7GWW0_9GAMM</name>
<evidence type="ECO:0000313" key="1">
    <source>
        <dbReference type="EMBL" id="QRN54902.1"/>
    </source>
</evidence>
<dbReference type="EMBL" id="CP064030">
    <property type="protein sequence ID" value="QRN54902.1"/>
    <property type="molecule type" value="Genomic_DNA"/>
</dbReference>
<organism evidence="1 2">
    <name type="scientific">Dyella caseinilytica</name>
    <dbReference type="NCBI Taxonomy" id="1849581"/>
    <lineage>
        <taxon>Bacteria</taxon>
        <taxon>Pseudomonadati</taxon>
        <taxon>Pseudomonadota</taxon>
        <taxon>Gammaproteobacteria</taxon>
        <taxon>Lysobacterales</taxon>
        <taxon>Rhodanobacteraceae</taxon>
        <taxon>Dyella</taxon>
    </lineage>
</organism>
<protein>
    <recommendedName>
        <fullName evidence="3">HEXXH motif-containing protein</fullName>
    </recommendedName>
</protein>
<evidence type="ECO:0000313" key="2">
    <source>
        <dbReference type="Proteomes" id="UP000663181"/>
    </source>
</evidence>
<accession>A0ABX7GWW0</accession>
<reference evidence="1 2" key="1">
    <citation type="submission" date="2020-10" db="EMBL/GenBank/DDBJ databases">
        <title>Phylogeny of dyella-like bacteria.</title>
        <authorList>
            <person name="Fu J."/>
        </authorList>
    </citation>
    <scope>NUCLEOTIDE SEQUENCE [LARGE SCALE GENOMIC DNA]</scope>
    <source>
        <strain evidence="1 2">DHOB09</strain>
    </source>
</reference>
<dbReference type="Proteomes" id="UP000663181">
    <property type="component" value="Chromosome"/>
</dbReference>
<keyword evidence="2" id="KW-1185">Reference proteome</keyword>
<evidence type="ECO:0008006" key="3">
    <source>
        <dbReference type="Google" id="ProtNLM"/>
    </source>
</evidence>
<gene>
    <name evidence="1" type="ORF">ISN74_06000</name>
</gene>